<evidence type="ECO:0000256" key="1">
    <source>
        <dbReference type="ARBA" id="ARBA00007447"/>
    </source>
</evidence>
<comment type="similarity">
    <text evidence="1 6">Belongs to the peptidase A1 family.</text>
</comment>
<dbReference type="PROSITE" id="PS00141">
    <property type="entry name" value="ASP_PROTEASE"/>
    <property type="match status" value="1"/>
</dbReference>
<dbReference type="InterPro" id="IPR021109">
    <property type="entry name" value="Peptidase_aspartic_dom_sf"/>
</dbReference>
<reference evidence="8 9" key="1">
    <citation type="submission" date="2024-10" db="EMBL/GenBank/DDBJ databases">
        <title>Updated reference genomes for cyclostephanoid diatoms.</title>
        <authorList>
            <person name="Roberts W.R."/>
            <person name="Alverson A.J."/>
        </authorList>
    </citation>
    <scope>NUCLEOTIDE SEQUENCE [LARGE SCALE GENOMIC DNA]</scope>
    <source>
        <strain evidence="8 9">AJA010-31</strain>
    </source>
</reference>
<dbReference type="InterPro" id="IPR033121">
    <property type="entry name" value="PEPTIDASE_A1"/>
</dbReference>
<evidence type="ECO:0000259" key="7">
    <source>
        <dbReference type="PROSITE" id="PS51767"/>
    </source>
</evidence>
<feature type="domain" description="Peptidase A1" evidence="7">
    <location>
        <begin position="125"/>
        <end position="502"/>
    </location>
</feature>
<dbReference type="Gene3D" id="2.40.70.10">
    <property type="entry name" value="Acid Proteases"/>
    <property type="match status" value="2"/>
</dbReference>
<dbReference type="PRINTS" id="PR00792">
    <property type="entry name" value="PEPSIN"/>
</dbReference>
<dbReference type="FunFam" id="2.40.70.10:FF:000008">
    <property type="entry name" value="Cathepsin D"/>
    <property type="match status" value="1"/>
</dbReference>
<dbReference type="SUPFAM" id="SSF50630">
    <property type="entry name" value="Acid proteases"/>
    <property type="match status" value="1"/>
</dbReference>
<dbReference type="InterPro" id="IPR001969">
    <property type="entry name" value="Aspartic_peptidase_AS"/>
</dbReference>
<feature type="active site" evidence="4">
    <location>
        <position position="143"/>
    </location>
</feature>
<accession>A0ABD3PY54</accession>
<dbReference type="AlphaFoldDB" id="A0ABD3PY54"/>
<evidence type="ECO:0000256" key="2">
    <source>
        <dbReference type="ARBA" id="ARBA00022670"/>
    </source>
</evidence>
<evidence type="ECO:0000256" key="5">
    <source>
        <dbReference type="PIRSR" id="PIRSR601461-2"/>
    </source>
</evidence>
<keyword evidence="6" id="KW-0378">Hydrolase</keyword>
<dbReference type="GO" id="GO:0006508">
    <property type="term" value="P:proteolysis"/>
    <property type="evidence" value="ECO:0007669"/>
    <property type="project" value="UniProtKB-KW"/>
</dbReference>
<keyword evidence="2 6" id="KW-0645">Protease</keyword>
<keyword evidence="5" id="KW-1015">Disulfide bond</keyword>
<dbReference type="PANTHER" id="PTHR47966">
    <property type="entry name" value="BETA-SITE APP-CLEAVING ENZYME, ISOFORM A-RELATED"/>
    <property type="match status" value="1"/>
</dbReference>
<dbReference type="PANTHER" id="PTHR47966:SF51">
    <property type="entry name" value="BETA-SITE APP-CLEAVING ENZYME, ISOFORM A-RELATED"/>
    <property type="match status" value="1"/>
</dbReference>
<feature type="active site" evidence="4">
    <location>
        <position position="360"/>
    </location>
</feature>
<proteinExistence type="inferred from homology"/>
<evidence type="ECO:0000256" key="4">
    <source>
        <dbReference type="PIRSR" id="PIRSR601461-1"/>
    </source>
</evidence>
<evidence type="ECO:0000313" key="8">
    <source>
        <dbReference type="EMBL" id="KAL3792626.1"/>
    </source>
</evidence>
<protein>
    <recommendedName>
        <fullName evidence="7">Peptidase A1 domain-containing protein</fullName>
    </recommendedName>
</protein>
<dbReference type="PROSITE" id="PS51767">
    <property type="entry name" value="PEPTIDASE_A1"/>
    <property type="match status" value="1"/>
</dbReference>
<gene>
    <name evidence="8" type="ORF">ACHAWO_008787</name>
</gene>
<organism evidence="8 9">
    <name type="scientific">Cyclotella atomus</name>
    <dbReference type="NCBI Taxonomy" id="382360"/>
    <lineage>
        <taxon>Eukaryota</taxon>
        <taxon>Sar</taxon>
        <taxon>Stramenopiles</taxon>
        <taxon>Ochrophyta</taxon>
        <taxon>Bacillariophyta</taxon>
        <taxon>Coscinodiscophyceae</taxon>
        <taxon>Thalassiosirophycidae</taxon>
        <taxon>Stephanodiscales</taxon>
        <taxon>Stephanodiscaceae</taxon>
        <taxon>Cyclotella</taxon>
    </lineage>
</organism>
<feature type="disulfide bond" evidence="5">
    <location>
        <begin position="156"/>
        <end position="163"/>
    </location>
</feature>
<keyword evidence="3 6" id="KW-0064">Aspartyl protease</keyword>
<dbReference type="EMBL" id="JALLPJ020000424">
    <property type="protein sequence ID" value="KAL3792626.1"/>
    <property type="molecule type" value="Genomic_DNA"/>
</dbReference>
<comment type="caution">
    <text evidence="8">The sequence shown here is derived from an EMBL/GenBank/DDBJ whole genome shotgun (WGS) entry which is preliminary data.</text>
</comment>
<evidence type="ECO:0000313" key="9">
    <source>
        <dbReference type="Proteomes" id="UP001530400"/>
    </source>
</evidence>
<evidence type="ECO:0000256" key="6">
    <source>
        <dbReference type="RuleBase" id="RU000454"/>
    </source>
</evidence>
<keyword evidence="9" id="KW-1185">Reference proteome</keyword>
<name>A0ABD3PY54_9STRA</name>
<dbReference type="Pfam" id="PF00026">
    <property type="entry name" value="Asp"/>
    <property type="match status" value="1"/>
</dbReference>
<dbReference type="InterPro" id="IPR001461">
    <property type="entry name" value="Aspartic_peptidase_A1"/>
</dbReference>
<dbReference type="GO" id="GO:0004190">
    <property type="term" value="F:aspartic-type endopeptidase activity"/>
    <property type="evidence" value="ECO:0007669"/>
    <property type="project" value="UniProtKB-KW"/>
</dbReference>
<dbReference type="Proteomes" id="UP001530400">
    <property type="component" value="Unassembled WGS sequence"/>
</dbReference>
<evidence type="ECO:0000256" key="3">
    <source>
        <dbReference type="ARBA" id="ARBA00022750"/>
    </source>
</evidence>
<sequence>MSLPSSCLASFVLSLEQQQLLTLATTVSIEDKRREHKHKETMFSKTTILAFLGATPSVICGVLKVPISNVPREQFVTNLLASHTPPRVIQRSFNKATSTSRKLLRGDDKSKGENIIIRDLKNAQYYGEVSIGTPEQKFLVVFDTGSADFWVPDSSCQSNSFNCDKKKAYDSSKSSTFADVTEGGKTQFSIQYGSGPVEGKYSTDTVRIADDYVIEGQTFAQVESTEGLGEVYDVALFDGILGLAFPVLSQDPGIPTVLKNLVDQKKVDHPQFGFFLGDNAPGELTIGGYDEDRIDGDITWVDVIEPAYWVSFCPAKSLTYTFTYVMHTKCFFMLIQTVSLDGVKFGDQEMSKEKTAGIMDTGTSLIYAPADVVQKMTNSLGAMFVPQVGLYVVDCGTKIPDLEFTIGESKVTVHGSDLVIKDDSGQYCFFSVATMNFGAANMDEVTTLDEELADAVIDQMNKFVGESSMPIPAGYDAWLVGDTFLRKIYTIYDYGQNKFGYAHLK</sequence>